<gene>
    <name evidence="3" type="ORF">V8G54_034589</name>
</gene>
<accession>A0AAQ3RIM6</accession>
<dbReference type="AlphaFoldDB" id="A0AAQ3RIM6"/>
<evidence type="ECO:0000313" key="4">
    <source>
        <dbReference type="Proteomes" id="UP001374535"/>
    </source>
</evidence>
<sequence length="144" mass="16360">VWTAAATIPVTRNCRESPTSHSSLYLRRGFCSPVCSLLLTTELDLQQKPPAGQVKNFDEALDLFQRMARMKHVPSLKDFTLLLGVIVRLRHYTTAISLVKHMYSALDIEPDINTLNIVINCLCRLKLISFGFSVFARQHHHPFP</sequence>
<dbReference type="Gene3D" id="1.25.40.10">
    <property type="entry name" value="Tetratricopeptide repeat domain"/>
    <property type="match status" value="1"/>
</dbReference>
<dbReference type="InterPro" id="IPR002885">
    <property type="entry name" value="PPR_rpt"/>
</dbReference>
<evidence type="ECO:0000256" key="1">
    <source>
        <dbReference type="ARBA" id="ARBA00007626"/>
    </source>
</evidence>
<keyword evidence="4" id="KW-1185">Reference proteome</keyword>
<reference evidence="3 4" key="1">
    <citation type="journal article" date="2023" name="Life. Sci Alliance">
        <title>Evolutionary insights into 3D genome organization and epigenetic landscape of Vigna mungo.</title>
        <authorList>
            <person name="Junaid A."/>
            <person name="Singh B."/>
            <person name="Bhatia S."/>
        </authorList>
    </citation>
    <scope>NUCLEOTIDE SEQUENCE [LARGE SCALE GENOMIC DNA]</scope>
    <source>
        <strain evidence="3">Urdbean</strain>
    </source>
</reference>
<dbReference type="Pfam" id="PF01535">
    <property type="entry name" value="PPR"/>
    <property type="match status" value="2"/>
</dbReference>
<feature type="non-terminal residue" evidence="3">
    <location>
        <position position="1"/>
    </location>
</feature>
<name>A0AAQ3RIM6_VIGMU</name>
<keyword evidence="2" id="KW-0677">Repeat</keyword>
<comment type="similarity">
    <text evidence="1">Belongs to the PPR family. P subfamily.</text>
</comment>
<proteinExistence type="inferred from homology"/>
<dbReference type="PANTHER" id="PTHR47941">
    <property type="entry name" value="PENTATRICOPEPTIDE REPEAT-CONTAINING PROTEIN 3, MITOCHONDRIAL"/>
    <property type="match status" value="1"/>
</dbReference>
<dbReference type="InterPro" id="IPR011990">
    <property type="entry name" value="TPR-like_helical_dom_sf"/>
</dbReference>
<protein>
    <recommendedName>
        <fullName evidence="5">Pentatricopeptide repeat-containing protein</fullName>
    </recommendedName>
</protein>
<evidence type="ECO:0000313" key="3">
    <source>
        <dbReference type="EMBL" id="WVY95501.1"/>
    </source>
</evidence>
<dbReference type="EMBL" id="CP144691">
    <property type="protein sequence ID" value="WVY95501.1"/>
    <property type="molecule type" value="Genomic_DNA"/>
</dbReference>
<dbReference type="NCBIfam" id="TIGR00756">
    <property type="entry name" value="PPR"/>
    <property type="match status" value="1"/>
</dbReference>
<evidence type="ECO:0000256" key="2">
    <source>
        <dbReference type="ARBA" id="ARBA00022737"/>
    </source>
</evidence>
<organism evidence="3 4">
    <name type="scientific">Vigna mungo</name>
    <name type="common">Black gram</name>
    <name type="synonym">Phaseolus mungo</name>
    <dbReference type="NCBI Taxonomy" id="3915"/>
    <lineage>
        <taxon>Eukaryota</taxon>
        <taxon>Viridiplantae</taxon>
        <taxon>Streptophyta</taxon>
        <taxon>Embryophyta</taxon>
        <taxon>Tracheophyta</taxon>
        <taxon>Spermatophyta</taxon>
        <taxon>Magnoliopsida</taxon>
        <taxon>eudicotyledons</taxon>
        <taxon>Gunneridae</taxon>
        <taxon>Pentapetalae</taxon>
        <taxon>rosids</taxon>
        <taxon>fabids</taxon>
        <taxon>Fabales</taxon>
        <taxon>Fabaceae</taxon>
        <taxon>Papilionoideae</taxon>
        <taxon>50 kb inversion clade</taxon>
        <taxon>NPAAA clade</taxon>
        <taxon>indigoferoid/millettioid clade</taxon>
        <taxon>Phaseoleae</taxon>
        <taxon>Vigna</taxon>
    </lineage>
</organism>
<evidence type="ECO:0008006" key="5">
    <source>
        <dbReference type="Google" id="ProtNLM"/>
    </source>
</evidence>
<dbReference type="Proteomes" id="UP001374535">
    <property type="component" value="Chromosome 10"/>
</dbReference>